<dbReference type="Gene3D" id="1.10.10.10">
    <property type="entry name" value="Winged helix-like DNA-binding domain superfamily/Winged helix DNA-binding domain"/>
    <property type="match status" value="1"/>
</dbReference>
<dbReference type="InterPro" id="IPR050211">
    <property type="entry name" value="FOX_domain-containing"/>
</dbReference>
<evidence type="ECO:0000256" key="2">
    <source>
        <dbReference type="PROSITE-ProRule" id="PRU00089"/>
    </source>
</evidence>
<gene>
    <name evidence="4" type="ORF">L3Y34_010047</name>
</gene>
<dbReference type="Proteomes" id="UP000827892">
    <property type="component" value="Chromosome V"/>
</dbReference>
<dbReference type="InterPro" id="IPR036390">
    <property type="entry name" value="WH_DNA-bd_sf"/>
</dbReference>
<comment type="subcellular location">
    <subcellularLocation>
        <location evidence="2">Nucleus</location>
    </subcellularLocation>
</comment>
<proteinExistence type="predicted"/>
<dbReference type="InterPro" id="IPR001766">
    <property type="entry name" value="Fork_head_dom"/>
</dbReference>
<evidence type="ECO:0000313" key="4">
    <source>
        <dbReference type="EMBL" id="ULT92687.1"/>
    </source>
</evidence>
<name>A0AAE9AAE5_CAEBR</name>
<dbReference type="Pfam" id="PF00250">
    <property type="entry name" value="Forkhead"/>
    <property type="match status" value="1"/>
</dbReference>
<dbReference type="GO" id="GO:0003700">
    <property type="term" value="F:DNA-binding transcription factor activity"/>
    <property type="evidence" value="ECO:0007669"/>
    <property type="project" value="InterPro"/>
</dbReference>
<evidence type="ECO:0000259" key="3">
    <source>
        <dbReference type="PROSITE" id="PS50039"/>
    </source>
</evidence>
<sequence>MDTNGNLQLDHGSLPILPESSATMAKLRHSLSFNDCFVKVVRSPNKPGKGSFWTLHEHCGNMFENERDSKSRCMISQPVVKVDVKEELQSAASATPVLLDPTASAVNRSQSVISSVGSLGATQRDPDCANITGTLNNMDLNADAQQQLQQLLPNIVDMEEDQAESS</sequence>
<dbReference type="PANTHER" id="PTHR11829">
    <property type="entry name" value="FORKHEAD BOX PROTEIN"/>
    <property type="match status" value="1"/>
</dbReference>
<keyword evidence="2" id="KW-0539">Nucleus</keyword>
<dbReference type="AlphaFoldDB" id="A0AAE9AAE5"/>
<evidence type="ECO:0000313" key="5">
    <source>
        <dbReference type="Proteomes" id="UP000827892"/>
    </source>
</evidence>
<accession>A0AAE9AAE5</accession>
<dbReference type="EMBL" id="CP090895">
    <property type="protein sequence ID" value="ULT92687.1"/>
    <property type="molecule type" value="Genomic_DNA"/>
</dbReference>
<feature type="domain" description="Fork-head" evidence="3">
    <location>
        <begin position="27"/>
        <end position="73"/>
    </location>
</feature>
<keyword evidence="1 2" id="KW-0238">DNA-binding</keyword>
<dbReference type="GO" id="GO:0005634">
    <property type="term" value="C:nucleus"/>
    <property type="evidence" value="ECO:0007669"/>
    <property type="project" value="UniProtKB-SubCell"/>
</dbReference>
<dbReference type="GO" id="GO:0043565">
    <property type="term" value="F:sequence-specific DNA binding"/>
    <property type="evidence" value="ECO:0007669"/>
    <property type="project" value="InterPro"/>
</dbReference>
<feature type="DNA-binding region" description="Fork-head" evidence="2">
    <location>
        <begin position="27"/>
        <end position="73"/>
    </location>
</feature>
<evidence type="ECO:0000256" key="1">
    <source>
        <dbReference type="ARBA" id="ARBA00023125"/>
    </source>
</evidence>
<dbReference type="PANTHER" id="PTHR11829:SF380">
    <property type="entry name" value="PROTEIN FORK HEAD"/>
    <property type="match status" value="1"/>
</dbReference>
<dbReference type="InterPro" id="IPR036388">
    <property type="entry name" value="WH-like_DNA-bd_sf"/>
</dbReference>
<dbReference type="PROSITE" id="PS50039">
    <property type="entry name" value="FORK_HEAD_3"/>
    <property type="match status" value="1"/>
</dbReference>
<reference evidence="4 5" key="1">
    <citation type="submission" date="2022-02" db="EMBL/GenBank/DDBJ databases">
        <title>Chromosome-level reference genomes for two strains of Caenorhabditis briggsae: an improved platform for comparative genomics.</title>
        <authorList>
            <person name="Stevens L."/>
            <person name="Andersen E.C."/>
        </authorList>
    </citation>
    <scope>NUCLEOTIDE SEQUENCE [LARGE SCALE GENOMIC DNA]</scope>
    <source>
        <strain evidence="4">QX1410_ONT</strain>
        <tissue evidence="4">Whole-organism</tissue>
    </source>
</reference>
<dbReference type="SMART" id="SM00339">
    <property type="entry name" value="FH"/>
    <property type="match status" value="1"/>
</dbReference>
<dbReference type="SUPFAM" id="SSF46785">
    <property type="entry name" value="Winged helix' DNA-binding domain"/>
    <property type="match status" value="1"/>
</dbReference>
<protein>
    <recommendedName>
        <fullName evidence="3">Fork-head domain-containing protein</fullName>
    </recommendedName>
</protein>
<organism evidence="4 5">
    <name type="scientific">Caenorhabditis briggsae</name>
    <dbReference type="NCBI Taxonomy" id="6238"/>
    <lineage>
        <taxon>Eukaryota</taxon>
        <taxon>Metazoa</taxon>
        <taxon>Ecdysozoa</taxon>
        <taxon>Nematoda</taxon>
        <taxon>Chromadorea</taxon>
        <taxon>Rhabditida</taxon>
        <taxon>Rhabditina</taxon>
        <taxon>Rhabditomorpha</taxon>
        <taxon>Rhabditoidea</taxon>
        <taxon>Rhabditidae</taxon>
        <taxon>Peloderinae</taxon>
        <taxon>Caenorhabditis</taxon>
    </lineage>
</organism>